<dbReference type="Proteomes" id="UP000053860">
    <property type="component" value="Unassembled WGS sequence"/>
</dbReference>
<protein>
    <recommendedName>
        <fullName evidence="2">HMA domain-containing protein</fullName>
    </recommendedName>
</protein>
<dbReference type="PATRIC" id="fig|294710.3.peg.1114"/>
<dbReference type="EMBL" id="LGGN01000133">
    <property type="protein sequence ID" value="KUK77440.1"/>
    <property type="molecule type" value="Genomic_DNA"/>
</dbReference>
<dbReference type="Gene3D" id="3.30.70.100">
    <property type="match status" value="1"/>
</dbReference>
<dbReference type="InterPro" id="IPR006121">
    <property type="entry name" value="HMA_dom"/>
</dbReference>
<dbReference type="SUPFAM" id="SSF55008">
    <property type="entry name" value="HMA, heavy metal-associated domain"/>
    <property type="match status" value="1"/>
</dbReference>
<dbReference type="PROSITE" id="PS50846">
    <property type="entry name" value="HMA_2"/>
    <property type="match status" value="1"/>
</dbReference>
<feature type="domain" description="HMA" evidence="2">
    <location>
        <begin position="43"/>
        <end position="109"/>
    </location>
</feature>
<reference evidence="4" key="1">
    <citation type="journal article" date="2015" name="MBio">
        <title>Genome-Resolved Metagenomic Analysis Reveals Roles for Candidate Phyla and Other Microbial Community Members in Biogeochemical Transformations in Oil Reservoirs.</title>
        <authorList>
            <person name="Hu P."/>
            <person name="Tom L."/>
            <person name="Singh A."/>
            <person name="Thomas B.C."/>
            <person name="Baker B.J."/>
            <person name="Piceno Y.M."/>
            <person name="Andersen G.L."/>
            <person name="Banfield J.F."/>
        </authorList>
    </citation>
    <scope>NUCLEOTIDE SEQUENCE [LARGE SCALE GENOMIC DNA]</scope>
</reference>
<evidence type="ECO:0000313" key="4">
    <source>
        <dbReference type="Proteomes" id="UP000053860"/>
    </source>
</evidence>
<sequence length="129" mass="14237">MFISCNSGSSNKNNATSNNEMEQMQSDTQHDEMGHMTSGEAHEEHAMLNVKGKCEMCKERIEKAANGVEGVSFASWEIEKQVLHLNYDPDKTSADAIAQAIAAVGHDTDKYKADQATYDALPSCCKYRD</sequence>
<organism evidence="3 4">
    <name type="scientific">Proteiniphilum acetatigenes</name>
    <dbReference type="NCBI Taxonomy" id="294710"/>
    <lineage>
        <taxon>Bacteria</taxon>
        <taxon>Pseudomonadati</taxon>
        <taxon>Bacteroidota</taxon>
        <taxon>Bacteroidia</taxon>
        <taxon>Bacteroidales</taxon>
        <taxon>Dysgonomonadaceae</taxon>
        <taxon>Proteiniphilum</taxon>
    </lineage>
</organism>
<dbReference type="GO" id="GO:0046872">
    <property type="term" value="F:metal ion binding"/>
    <property type="evidence" value="ECO:0007669"/>
    <property type="project" value="InterPro"/>
</dbReference>
<feature type="region of interest" description="Disordered" evidence="1">
    <location>
        <begin position="1"/>
        <end position="41"/>
    </location>
</feature>
<feature type="compositionally biased region" description="Basic and acidic residues" evidence="1">
    <location>
        <begin position="28"/>
        <end position="41"/>
    </location>
</feature>
<comment type="caution">
    <text evidence="3">The sequence shown here is derived from an EMBL/GenBank/DDBJ whole genome shotgun (WGS) entry which is preliminary data.</text>
</comment>
<accession>A0A117M0E3</accession>
<evidence type="ECO:0000313" key="3">
    <source>
        <dbReference type="EMBL" id="KUK77440.1"/>
    </source>
</evidence>
<evidence type="ECO:0000259" key="2">
    <source>
        <dbReference type="PROSITE" id="PS50846"/>
    </source>
</evidence>
<gene>
    <name evidence="3" type="ORF">XD92_0796</name>
</gene>
<name>A0A117M0E3_9BACT</name>
<dbReference type="InterPro" id="IPR036163">
    <property type="entry name" value="HMA_dom_sf"/>
</dbReference>
<proteinExistence type="predicted"/>
<evidence type="ECO:0000256" key="1">
    <source>
        <dbReference type="SAM" id="MobiDB-lite"/>
    </source>
</evidence>
<feature type="compositionally biased region" description="Polar residues" evidence="1">
    <location>
        <begin position="1"/>
        <end position="27"/>
    </location>
</feature>
<dbReference type="Pfam" id="PF00403">
    <property type="entry name" value="HMA"/>
    <property type="match status" value="1"/>
</dbReference>
<dbReference type="AlphaFoldDB" id="A0A117M0E3"/>